<dbReference type="RefSeq" id="YP_010014003.1">
    <property type="nucleotide sequence ID" value="NC_053515.1"/>
</dbReference>
<evidence type="ECO:0000313" key="2">
    <source>
        <dbReference type="Proteomes" id="UP000225965"/>
    </source>
</evidence>
<dbReference type="GeneID" id="63210660"/>
<evidence type="ECO:0000313" key="1">
    <source>
        <dbReference type="EMBL" id="APQ42200.1"/>
    </source>
</evidence>
<reference evidence="1 2" key="1">
    <citation type="submission" date="2016-11" db="EMBL/GenBank/DDBJ databases">
        <authorList>
            <person name="Brown T."/>
            <person name="Davidson K."/>
            <person name="Doll Z."/>
            <person name="Jansson R."/>
            <person name="Janyszek T."/>
            <person name="Lwin C."/>
            <person name="Patil S."/>
            <person name="Piper J."/>
            <person name="Rajendiran N."/>
            <person name="Rittenhouse N.L."/>
            <person name="Younker T.P."/>
            <person name="Zhang J."/>
            <person name="Garlena R.A."/>
            <person name="Russell D.A."/>
            <person name="Pope W.H."/>
            <person name="Jacobs-Sera D."/>
            <person name="Hatfull G.F."/>
        </authorList>
    </citation>
    <scope>NUCLEOTIDE SEQUENCE [LARGE SCALE GENOMIC DNA]</scope>
</reference>
<organism evidence="1 2">
    <name type="scientific">Mycobacterium phage MrMagoo</name>
    <dbReference type="NCBI Taxonomy" id="1927020"/>
    <lineage>
        <taxon>Viruses</taxon>
        <taxon>Duplodnaviria</taxon>
        <taxon>Heunggongvirae</taxon>
        <taxon>Uroviricota</taxon>
        <taxon>Caudoviricetes</taxon>
        <taxon>Vilmaviridae</taxon>
        <taxon>Mclasvirinae</taxon>
        <taxon>Reyvirus</taxon>
        <taxon>Reyvirus mrmagoo</taxon>
    </lineage>
</organism>
<dbReference type="KEGG" id="vg:63210660"/>
<name>A0A1L6BYM2_9CAUD</name>
<dbReference type="EMBL" id="KY223999">
    <property type="protein sequence ID" value="APQ42200.1"/>
    <property type="molecule type" value="Genomic_DNA"/>
</dbReference>
<gene>
    <name evidence="1" type="primary">97</name>
    <name evidence="1" type="ORF">PBI_MRMAGOO_97</name>
</gene>
<dbReference type="Proteomes" id="UP000225965">
    <property type="component" value="Segment"/>
</dbReference>
<sequence>MSYLLFTKYGIRHTVFTHLPAAKGVRTREYKGKGDIYEVVPTVGAGPRLELVDSQ</sequence>
<protein>
    <submittedName>
        <fullName evidence="1">Uncharacterized protein</fullName>
    </submittedName>
</protein>
<accession>A0A1L6BYM2</accession>
<proteinExistence type="predicted"/>
<keyword evidence="2" id="KW-1185">Reference proteome</keyword>